<evidence type="ECO:0000313" key="1">
    <source>
        <dbReference type="EMBL" id="WNY24817.1"/>
    </source>
</evidence>
<proteinExistence type="predicted"/>
<dbReference type="EMBL" id="CP131060">
    <property type="protein sequence ID" value="WNY24817.1"/>
    <property type="molecule type" value="Genomic_DNA"/>
</dbReference>
<accession>A0AA96ZVG0</accession>
<gene>
    <name evidence="1" type="ORF">MsAc7_03430</name>
</gene>
<dbReference type="AlphaFoldDB" id="A0AA96ZVG0"/>
<dbReference type="Proteomes" id="UP001303587">
    <property type="component" value="Chromosome"/>
</dbReference>
<sequence>MMTDKTGKEKEQDCFPNRNKYSIDQCALSLFFNFPAPSAFEFENCTFRFQCWVALTAAISNCIFSGIRLNRRDTHLFKRVGLLEFSKESGHIFSDEGAVRAANLGGNQTPPALEKFAQRIFYLIFPSKNS</sequence>
<reference evidence="1 2" key="1">
    <citation type="submission" date="2023-07" db="EMBL/GenBank/DDBJ databases">
        <title>Closed genoem sequence of Methanosarcinaceae archaeon Ac7.</title>
        <authorList>
            <person name="Poehlein A."/>
            <person name="Protasov E."/>
            <person name="Platt K."/>
            <person name="Reeh H."/>
            <person name="Daniel R."/>
            <person name="Brune A."/>
        </authorList>
    </citation>
    <scope>NUCLEOTIDE SEQUENCE [LARGE SCALE GENOMIC DNA]</scope>
    <source>
        <strain evidence="1 2">Ac7</strain>
    </source>
</reference>
<evidence type="ECO:0000313" key="2">
    <source>
        <dbReference type="Proteomes" id="UP001303587"/>
    </source>
</evidence>
<protein>
    <submittedName>
        <fullName evidence="1">Uncharacterized protein</fullName>
    </submittedName>
</protein>
<name>A0AA96ZVG0_9EURY</name>
<keyword evidence="2" id="KW-1185">Reference proteome</keyword>
<organism evidence="1 2">
    <name type="scientific">Methanolapillus millepedarum</name>
    <dbReference type="NCBI Taxonomy" id="3028296"/>
    <lineage>
        <taxon>Archaea</taxon>
        <taxon>Methanobacteriati</taxon>
        <taxon>Methanobacteriota</taxon>
        <taxon>Stenosarchaea group</taxon>
        <taxon>Methanomicrobia</taxon>
        <taxon>Methanosarcinales</taxon>
        <taxon>Methanosarcinaceae</taxon>
        <taxon>Methanolapillus</taxon>
    </lineage>
</organism>